<dbReference type="InterPro" id="IPR012337">
    <property type="entry name" value="RNaseH-like_sf"/>
</dbReference>
<dbReference type="STRING" id="51511.ENSCSAVP00000011794"/>
<dbReference type="InterPro" id="IPR052035">
    <property type="entry name" value="ZnF_BED_domain_contain"/>
</dbReference>
<sequence length="160" mass="18307">MPIHIVESKGFVDFLKVVNPRYKPMSQITVRKRVLLNSEALKQRIIGLLSTCGVVNITLDIWSDRQLRAFLGVTAHFIDDSNGSFKLCSVNLETQRFNGRHSGENFATAFETVLHEYSIKNKINYVINDNAAKMKRAFTTNFPREDNDSQPLVKTEHCFE</sequence>
<comment type="subcellular location">
    <subcellularLocation>
        <location evidence="1">Nucleus</location>
    </subcellularLocation>
</comment>
<dbReference type="InParanoid" id="H2Z2I2"/>
<evidence type="ECO:0000256" key="5">
    <source>
        <dbReference type="ARBA" id="ARBA00023242"/>
    </source>
</evidence>
<protein>
    <recommendedName>
        <fullName evidence="8">DUF659 domain-containing protein</fullName>
    </recommendedName>
</protein>
<name>H2Z2I2_CIOSA</name>
<dbReference type="Ensembl" id="ENSCSAVT00000011932.1">
    <property type="protein sequence ID" value="ENSCSAVP00000011794.1"/>
    <property type="gene ID" value="ENSCSAVG00000006921.1"/>
</dbReference>
<reference evidence="6" key="2">
    <citation type="submission" date="2025-08" db="UniProtKB">
        <authorList>
            <consortium name="Ensembl"/>
        </authorList>
    </citation>
    <scope>IDENTIFICATION</scope>
</reference>
<dbReference type="GO" id="GO:0008270">
    <property type="term" value="F:zinc ion binding"/>
    <property type="evidence" value="ECO:0007669"/>
    <property type="project" value="UniProtKB-KW"/>
</dbReference>
<reference evidence="6" key="3">
    <citation type="submission" date="2025-09" db="UniProtKB">
        <authorList>
            <consortium name="Ensembl"/>
        </authorList>
    </citation>
    <scope>IDENTIFICATION</scope>
</reference>
<dbReference type="eggNOG" id="KOG1121">
    <property type="taxonomic scope" value="Eukaryota"/>
</dbReference>
<dbReference type="HOGENOM" id="CLU_1656080_0_0_1"/>
<dbReference type="PANTHER" id="PTHR46481:SF10">
    <property type="entry name" value="ZINC FINGER BED DOMAIN-CONTAINING PROTEIN 39"/>
    <property type="match status" value="1"/>
</dbReference>
<evidence type="ECO:0000256" key="4">
    <source>
        <dbReference type="ARBA" id="ARBA00022833"/>
    </source>
</evidence>
<evidence type="ECO:0000256" key="2">
    <source>
        <dbReference type="ARBA" id="ARBA00022723"/>
    </source>
</evidence>
<keyword evidence="7" id="KW-1185">Reference proteome</keyword>
<evidence type="ECO:0008006" key="8">
    <source>
        <dbReference type="Google" id="ProtNLM"/>
    </source>
</evidence>
<keyword evidence="2" id="KW-0479">Metal-binding</keyword>
<evidence type="ECO:0000313" key="7">
    <source>
        <dbReference type="Proteomes" id="UP000007875"/>
    </source>
</evidence>
<dbReference type="GO" id="GO:0005634">
    <property type="term" value="C:nucleus"/>
    <property type="evidence" value="ECO:0007669"/>
    <property type="project" value="UniProtKB-SubCell"/>
</dbReference>
<evidence type="ECO:0000256" key="3">
    <source>
        <dbReference type="ARBA" id="ARBA00022771"/>
    </source>
</evidence>
<dbReference type="AlphaFoldDB" id="H2Z2I2"/>
<dbReference type="GeneTree" id="ENSGT00940000175627"/>
<keyword evidence="5" id="KW-0539">Nucleus</keyword>
<keyword evidence="4" id="KW-0862">Zinc</keyword>
<keyword evidence="3" id="KW-0863">Zinc-finger</keyword>
<proteinExistence type="predicted"/>
<organism evidence="6 7">
    <name type="scientific">Ciona savignyi</name>
    <name type="common">Pacific transparent sea squirt</name>
    <dbReference type="NCBI Taxonomy" id="51511"/>
    <lineage>
        <taxon>Eukaryota</taxon>
        <taxon>Metazoa</taxon>
        <taxon>Chordata</taxon>
        <taxon>Tunicata</taxon>
        <taxon>Ascidiacea</taxon>
        <taxon>Phlebobranchia</taxon>
        <taxon>Cionidae</taxon>
        <taxon>Ciona</taxon>
    </lineage>
</organism>
<dbReference type="Proteomes" id="UP000007875">
    <property type="component" value="Unassembled WGS sequence"/>
</dbReference>
<reference evidence="7" key="1">
    <citation type="submission" date="2003-08" db="EMBL/GenBank/DDBJ databases">
        <authorList>
            <person name="Birren B."/>
            <person name="Nusbaum C."/>
            <person name="Abebe A."/>
            <person name="Abouelleil A."/>
            <person name="Adekoya E."/>
            <person name="Ait-zahra M."/>
            <person name="Allen N."/>
            <person name="Allen T."/>
            <person name="An P."/>
            <person name="Anderson M."/>
            <person name="Anderson S."/>
            <person name="Arachchi H."/>
            <person name="Armbruster J."/>
            <person name="Bachantsang P."/>
            <person name="Baldwin J."/>
            <person name="Barry A."/>
            <person name="Bayul T."/>
            <person name="Blitshsteyn B."/>
            <person name="Bloom T."/>
            <person name="Blye J."/>
            <person name="Boguslavskiy L."/>
            <person name="Borowsky M."/>
            <person name="Boukhgalter B."/>
            <person name="Brunache A."/>
            <person name="Butler J."/>
            <person name="Calixte N."/>
            <person name="Calvo S."/>
            <person name="Camarata J."/>
            <person name="Campo K."/>
            <person name="Chang J."/>
            <person name="Cheshatsang Y."/>
            <person name="Citroen M."/>
            <person name="Collymore A."/>
            <person name="Considine T."/>
            <person name="Cook A."/>
            <person name="Cooke P."/>
            <person name="Corum B."/>
            <person name="Cuomo C."/>
            <person name="David R."/>
            <person name="Dawoe T."/>
            <person name="Degray S."/>
            <person name="Dodge S."/>
            <person name="Dooley K."/>
            <person name="Dorje P."/>
            <person name="Dorjee K."/>
            <person name="Dorris L."/>
            <person name="Duffey N."/>
            <person name="Dupes A."/>
            <person name="Elkins T."/>
            <person name="Engels R."/>
            <person name="Erickson J."/>
            <person name="Farina A."/>
            <person name="Faro S."/>
            <person name="Ferreira P."/>
            <person name="Fischer H."/>
            <person name="Fitzgerald M."/>
            <person name="Foley K."/>
            <person name="Gage D."/>
            <person name="Galagan J."/>
            <person name="Gearin G."/>
            <person name="Gnerre S."/>
            <person name="Gnirke A."/>
            <person name="Goyette A."/>
            <person name="Graham J."/>
            <person name="Grandbois E."/>
            <person name="Gyaltsen K."/>
            <person name="Hafez N."/>
            <person name="Hagopian D."/>
            <person name="Hagos B."/>
            <person name="Hall J."/>
            <person name="Hatcher B."/>
            <person name="Heller A."/>
            <person name="Higgins H."/>
            <person name="Honan T."/>
            <person name="Horn A."/>
            <person name="Houde N."/>
            <person name="Hughes L."/>
            <person name="Hulme W."/>
            <person name="Husby E."/>
            <person name="Iliev I."/>
            <person name="Jaffe D."/>
            <person name="Jones C."/>
            <person name="Kamal M."/>
            <person name="Kamat A."/>
            <person name="Kamvysselis M."/>
            <person name="Karlsson E."/>
            <person name="Kells C."/>
            <person name="Kieu A."/>
            <person name="Kisner P."/>
            <person name="Kodira C."/>
            <person name="Kulbokas E."/>
            <person name="Labutti K."/>
            <person name="Lama D."/>
            <person name="Landers T."/>
            <person name="Leger J."/>
            <person name="Levine S."/>
            <person name="Lewis D."/>
            <person name="Lewis T."/>
            <person name="Lindblad-toh K."/>
            <person name="Liu X."/>
            <person name="Lokyitsang T."/>
            <person name="Lokyitsang Y."/>
            <person name="Lucien O."/>
            <person name="Lui A."/>
            <person name="Ma L.J."/>
            <person name="Mabbitt R."/>
            <person name="Macdonald J."/>
            <person name="Maclean C."/>
            <person name="Major J."/>
            <person name="Manning J."/>
            <person name="Marabella R."/>
            <person name="Maru K."/>
            <person name="Matthews C."/>
            <person name="Mauceli E."/>
            <person name="Mccarthy M."/>
            <person name="Mcdonough S."/>
            <person name="Mcghee T."/>
            <person name="Meldrim J."/>
            <person name="Meneus L."/>
            <person name="Mesirov J."/>
            <person name="Mihalev A."/>
            <person name="Mihova T."/>
            <person name="Mikkelsen T."/>
            <person name="Mlenga V."/>
            <person name="Moru K."/>
            <person name="Mozes J."/>
            <person name="Mulrain L."/>
            <person name="Munson G."/>
            <person name="Naylor J."/>
            <person name="Newes C."/>
            <person name="Nguyen C."/>
            <person name="Nguyen N."/>
            <person name="Nguyen T."/>
            <person name="Nicol R."/>
            <person name="Nielsen C."/>
            <person name="Nizzari M."/>
            <person name="Norbu C."/>
            <person name="Norbu N."/>
            <person name="O'donnell P."/>
            <person name="Okoawo O."/>
            <person name="O'leary S."/>
            <person name="Omotosho B."/>
            <person name="O'neill K."/>
            <person name="Osman S."/>
            <person name="Parker S."/>
            <person name="Perrin D."/>
            <person name="Phunkhang P."/>
            <person name="Piqani B."/>
            <person name="Purcell S."/>
            <person name="Rachupka T."/>
            <person name="Ramasamy U."/>
            <person name="Rameau R."/>
            <person name="Ray V."/>
            <person name="Raymond C."/>
            <person name="Retta R."/>
            <person name="Richardson S."/>
            <person name="Rise C."/>
            <person name="Rodriguez J."/>
            <person name="Rogers J."/>
            <person name="Rogov P."/>
            <person name="Rutman M."/>
            <person name="Schupbach R."/>
            <person name="Seaman C."/>
            <person name="Settipalli S."/>
            <person name="Sharpe T."/>
            <person name="Sheridan J."/>
            <person name="Sherpa N."/>
            <person name="Shi J."/>
            <person name="Smirnov S."/>
            <person name="Smith C."/>
            <person name="Sougnez C."/>
            <person name="Spencer B."/>
            <person name="Stalker J."/>
            <person name="Stange-thomann N."/>
            <person name="Stavropoulos S."/>
            <person name="Stetson K."/>
            <person name="Stone C."/>
            <person name="Stone S."/>
            <person name="Stubbs M."/>
            <person name="Talamas J."/>
            <person name="Tchuinga P."/>
            <person name="Tenzing P."/>
            <person name="Tesfaye S."/>
            <person name="Theodore J."/>
            <person name="Thoulutsang Y."/>
            <person name="Topham K."/>
            <person name="Towey S."/>
            <person name="Tsamla T."/>
            <person name="Tsomo N."/>
            <person name="Vallee D."/>
            <person name="Vassiliev H."/>
            <person name="Venkataraman V."/>
            <person name="Vinson J."/>
            <person name="Vo A."/>
            <person name="Wade C."/>
            <person name="Wang S."/>
            <person name="Wangchuk T."/>
            <person name="Wangdi T."/>
            <person name="Whittaker C."/>
            <person name="Wilkinson J."/>
            <person name="Wu Y."/>
            <person name="Wyman D."/>
            <person name="Yadav S."/>
            <person name="Yang S."/>
            <person name="Yang X."/>
            <person name="Yeager S."/>
            <person name="Yee E."/>
            <person name="Young G."/>
            <person name="Zainoun J."/>
            <person name="Zembeck L."/>
            <person name="Zimmer A."/>
            <person name="Zody M."/>
            <person name="Lander E."/>
        </authorList>
    </citation>
    <scope>NUCLEOTIDE SEQUENCE [LARGE SCALE GENOMIC DNA]</scope>
</reference>
<dbReference type="OMA" id="NFPREDN"/>
<dbReference type="SUPFAM" id="SSF53098">
    <property type="entry name" value="Ribonuclease H-like"/>
    <property type="match status" value="1"/>
</dbReference>
<dbReference type="PANTHER" id="PTHR46481">
    <property type="entry name" value="ZINC FINGER BED DOMAIN-CONTAINING PROTEIN 4"/>
    <property type="match status" value="1"/>
</dbReference>
<evidence type="ECO:0000256" key="1">
    <source>
        <dbReference type="ARBA" id="ARBA00004123"/>
    </source>
</evidence>
<accession>H2Z2I2</accession>
<evidence type="ECO:0000313" key="6">
    <source>
        <dbReference type="Ensembl" id="ENSCSAVP00000011794.1"/>
    </source>
</evidence>